<gene>
    <name evidence="1" type="ORF">DF947_05570</name>
</gene>
<name>A0A317F4Y0_9SPHI</name>
<evidence type="ECO:0000313" key="1">
    <source>
        <dbReference type="EMBL" id="PWS32546.1"/>
    </source>
</evidence>
<accession>A0A317F4Y0</accession>
<dbReference type="EMBL" id="QGNY01000002">
    <property type="protein sequence ID" value="PWS32546.1"/>
    <property type="molecule type" value="Genomic_DNA"/>
</dbReference>
<evidence type="ECO:0008006" key="3">
    <source>
        <dbReference type="Google" id="ProtNLM"/>
    </source>
</evidence>
<keyword evidence="2" id="KW-1185">Reference proteome</keyword>
<dbReference type="OrthoDB" id="760407at2"/>
<organism evidence="1 2">
    <name type="scientific">Pedobacter paludis</name>
    <dbReference type="NCBI Taxonomy" id="2203212"/>
    <lineage>
        <taxon>Bacteria</taxon>
        <taxon>Pseudomonadati</taxon>
        <taxon>Bacteroidota</taxon>
        <taxon>Sphingobacteriia</taxon>
        <taxon>Sphingobacteriales</taxon>
        <taxon>Sphingobacteriaceae</taxon>
        <taxon>Pedobacter</taxon>
    </lineage>
</organism>
<dbReference type="Proteomes" id="UP000245391">
    <property type="component" value="Unassembled WGS sequence"/>
</dbReference>
<comment type="caution">
    <text evidence="1">The sequence shown here is derived from an EMBL/GenBank/DDBJ whole genome shotgun (WGS) entry which is preliminary data.</text>
</comment>
<dbReference type="RefSeq" id="WP_109928719.1">
    <property type="nucleotide sequence ID" value="NZ_QGNY01000002.1"/>
</dbReference>
<proteinExistence type="predicted"/>
<sequence length="229" mass="26944">MLKNLSFLFLTIFILQFGCKSVQESKQKEVKEFEGVITYHELEKISDGTVDVDDTVRLYFSRGNYVAFHSEKNSKFHIVKDYYFNGSKPLRLFVDNTSDTLRSLRLDSSIGKLDSFKVKKQDKKIFLRECETIELNISFDEKSVRTYTTTTFTFSRGYLPINKEHFKNWKLGFFNNFIDESGAYYLDFKSIHFDRSHKNILSSKSYEVISVSEEKINPEIFIIDSLKIR</sequence>
<protein>
    <recommendedName>
        <fullName evidence="3">DUF4292 domain-containing protein</fullName>
    </recommendedName>
</protein>
<dbReference type="AlphaFoldDB" id="A0A317F4Y0"/>
<evidence type="ECO:0000313" key="2">
    <source>
        <dbReference type="Proteomes" id="UP000245391"/>
    </source>
</evidence>
<reference evidence="2" key="1">
    <citation type="submission" date="2018-05" db="EMBL/GenBank/DDBJ databases">
        <title>Pedobacter paludis sp. nov., isolated from wetland soil.</title>
        <authorList>
            <person name="Zhang Y."/>
        </authorList>
    </citation>
    <scope>NUCLEOTIDE SEQUENCE [LARGE SCALE GENOMIC DNA]</scope>
    <source>
        <strain evidence="2">R-8</strain>
    </source>
</reference>